<dbReference type="InterPro" id="IPR008936">
    <property type="entry name" value="Rho_GTPase_activation_prot"/>
</dbReference>
<gene>
    <name evidence="8" type="primary">RASAL3</name>
</gene>
<protein>
    <submittedName>
        <fullName evidence="8">RAS protein activator like-3</fullName>
    </submittedName>
</protein>
<dbReference type="InterPro" id="IPR057606">
    <property type="entry name" value="SynGAP1-like_PH"/>
</dbReference>
<dbReference type="InterPro" id="IPR021887">
    <property type="entry name" value="DAB2P_C"/>
</dbReference>
<dbReference type="PANTHER" id="PTHR10194:SF96">
    <property type="entry name" value="RAS PROTEIN ACTIVATOR LIKE-3"/>
    <property type="match status" value="1"/>
</dbReference>
<dbReference type="CTD" id="64926"/>
<feature type="compositionally biased region" description="Basic and acidic residues" evidence="4">
    <location>
        <begin position="29"/>
        <end position="40"/>
    </location>
</feature>
<dbReference type="InParanoid" id="A0A6P8PX08"/>
<dbReference type="Pfam" id="PF00616">
    <property type="entry name" value="RasGAP"/>
    <property type="match status" value="2"/>
</dbReference>
<feature type="region of interest" description="Disordered" evidence="4">
    <location>
        <begin position="28"/>
        <end position="91"/>
    </location>
</feature>
<dbReference type="SUPFAM" id="SSF48350">
    <property type="entry name" value="GTPase activation domain, GAP"/>
    <property type="match status" value="1"/>
</dbReference>
<evidence type="ECO:0000259" key="5">
    <source>
        <dbReference type="PROSITE" id="PS50004"/>
    </source>
</evidence>
<keyword evidence="3" id="KW-0175">Coiled coil</keyword>
<organism evidence="7 8">
    <name type="scientific">Geotrypetes seraphini</name>
    <name type="common">Gaboon caecilian</name>
    <name type="synonym">Caecilia seraphini</name>
    <dbReference type="NCBI Taxonomy" id="260995"/>
    <lineage>
        <taxon>Eukaryota</taxon>
        <taxon>Metazoa</taxon>
        <taxon>Chordata</taxon>
        <taxon>Craniata</taxon>
        <taxon>Vertebrata</taxon>
        <taxon>Euteleostomi</taxon>
        <taxon>Amphibia</taxon>
        <taxon>Gymnophiona</taxon>
        <taxon>Geotrypetes</taxon>
    </lineage>
</organism>
<sequence length="1123" mass="127987">MEEEKEQVEDTTQSQTRFLLRSYRWHSNVKTEQKGSEKGLHTTTQGNSSSKWSKLQSWKRVHSHPETAARDDAKAAKIDPGNAVASQSPESRVALKRSLFQRAFSAPDKGHREPSRSQENCGGSKIKLRKYFQSMSGRLAKKNTTKQVQESAVSEEDGFSPVPRMPLTPSPEVPVWDVSSFTLMDGQLMLVTHDEEQSFRTRNRTGSCISDSVLQPLCNRIDPEPSLDPKSQTPTRAPGRHDELESTSQFNNVKGLIRKRIKNITSSPLRTKHTALTSQNHYRVQTTHSSHESLVTVVELLDLNAEKDVTIRHLHSSILGEKYCFEIINSEGSRCFGCSSIAERDRWIENLRRTVQPNKDNCDRVENILSLWIYEAKDLPPSSRRRYFCELHLDGSLYARTTSKQSNASGLFWGEHFEFDNLPQVNEVTVHLLREEDKKNKDPTPLGGITIPLADLSSRLHVEKWYPITSTGMTKEKPATATAASIRIKGRHQRIEVLPIVQYKEFAEYLTFHYKELCRWLEPALTVKDKEELACSLVRVLQSTGKAKAFLIDLGIAEVDRFDEKESLIFRENTLATKAIDEYMKLVGQKYLLDTLGDFIAHLYESEDCCEVDASKCQPNDLSDNQNNLRQSCEEAFRKITESYYNFPAELNEIFAAWQKECQDREKEGIGQRLICASLFLRFLCPAIMSPSLFHLTQEYPGDGTSRTLTLVAKVIQNLANFTIFGDKEEYMGFMNDFLEQNQETMTEFLQNISSTDSDAAMVHYDGYIDLGSSLSILHSILCRIVTNLDQQTKNKLEPLPTILTAIQEGTPVPASIWIGPKGEHGYVELEKPGFLAPRDLSKHSPLVNKSQSMISIQKQKEREEDRCLRSLLRSHSLARDRKHVQRTQSVPSQGKAHRIQKHCSSEHLPESLEEQDACRNRAHSTLRTAGERSAQMRERLRTSASLPRRKSTVPWEFQSGENDRDFLEMDQNQSSQQYQKNIGMLRAALEDTREKHRSLETQLRMLADQVQALAEQQVLLQKGEEQLRRRLEAKETLLAQIGSRLTAVEEEKKKEQGEWTSHHKAKERVIDLEQRLAVMEREHQEVLHAFRQLPSSAEKQVNCFLASPDPCSPAVTGHSNGS</sequence>
<evidence type="ECO:0000256" key="1">
    <source>
        <dbReference type="ARBA" id="ARBA00022468"/>
    </source>
</evidence>
<feature type="compositionally biased region" description="Basic and acidic residues" evidence="4">
    <location>
        <begin position="63"/>
        <end position="77"/>
    </location>
</feature>
<dbReference type="Pfam" id="PF12004">
    <property type="entry name" value="DAB2P_C"/>
    <property type="match status" value="1"/>
</dbReference>
<keyword evidence="7" id="KW-1185">Reference proteome</keyword>
<dbReference type="SUPFAM" id="SSF49562">
    <property type="entry name" value="C2 domain (Calcium/lipid-binding domain, CaLB)"/>
    <property type="match status" value="1"/>
</dbReference>
<keyword evidence="1" id="KW-0343">GTPase activation</keyword>
<dbReference type="InterPro" id="IPR001936">
    <property type="entry name" value="RasGAP_dom"/>
</dbReference>
<evidence type="ECO:0000256" key="3">
    <source>
        <dbReference type="SAM" id="Coils"/>
    </source>
</evidence>
<evidence type="ECO:0000256" key="2">
    <source>
        <dbReference type="ARBA" id="ARBA00022553"/>
    </source>
</evidence>
<keyword evidence="2" id="KW-0597">Phosphoprotein</keyword>
<dbReference type="RefSeq" id="XP_033779353.1">
    <property type="nucleotide sequence ID" value="XM_033923462.1"/>
</dbReference>
<name>A0A6P8PX08_GEOSA</name>
<dbReference type="SUPFAM" id="SSF50729">
    <property type="entry name" value="PH domain-like"/>
    <property type="match status" value="1"/>
</dbReference>
<dbReference type="PROSITE" id="PS50004">
    <property type="entry name" value="C2"/>
    <property type="match status" value="1"/>
</dbReference>
<feature type="coiled-coil region" evidence="3">
    <location>
        <begin position="976"/>
        <end position="1017"/>
    </location>
</feature>
<evidence type="ECO:0000256" key="4">
    <source>
        <dbReference type="SAM" id="MobiDB-lite"/>
    </source>
</evidence>
<dbReference type="InterPro" id="IPR023152">
    <property type="entry name" value="RasGAP_CS"/>
</dbReference>
<feature type="domain" description="C2" evidence="5">
    <location>
        <begin position="347"/>
        <end position="466"/>
    </location>
</feature>
<feature type="region of interest" description="Disordered" evidence="4">
    <location>
        <begin position="879"/>
        <end position="903"/>
    </location>
</feature>
<dbReference type="InterPro" id="IPR000008">
    <property type="entry name" value="C2_dom"/>
</dbReference>
<feature type="region of interest" description="Disordered" evidence="4">
    <location>
        <begin position="219"/>
        <end position="249"/>
    </location>
</feature>
<dbReference type="InterPro" id="IPR039360">
    <property type="entry name" value="Ras_GTPase"/>
</dbReference>
<dbReference type="PROSITE" id="PS00509">
    <property type="entry name" value="RAS_GTPASE_ACTIV_1"/>
    <property type="match status" value="1"/>
</dbReference>
<evidence type="ECO:0000313" key="7">
    <source>
        <dbReference type="Proteomes" id="UP000515159"/>
    </source>
</evidence>
<dbReference type="Pfam" id="PF00168">
    <property type="entry name" value="C2"/>
    <property type="match status" value="1"/>
</dbReference>
<reference evidence="8" key="1">
    <citation type="submission" date="2025-08" db="UniProtKB">
        <authorList>
            <consortium name="RefSeq"/>
        </authorList>
    </citation>
    <scope>IDENTIFICATION</scope>
</reference>
<dbReference type="PANTHER" id="PTHR10194">
    <property type="entry name" value="RAS GTPASE-ACTIVATING PROTEINS"/>
    <property type="match status" value="1"/>
</dbReference>
<dbReference type="CDD" id="cd04013">
    <property type="entry name" value="C2_SynGAP_like"/>
    <property type="match status" value="1"/>
</dbReference>
<dbReference type="Gene3D" id="2.60.40.150">
    <property type="entry name" value="C2 domain"/>
    <property type="match status" value="1"/>
</dbReference>
<feature type="domain" description="Ras-GAP" evidence="6">
    <location>
        <begin position="529"/>
        <end position="721"/>
    </location>
</feature>
<dbReference type="KEGG" id="gsh:117349848"/>
<dbReference type="AlphaFoldDB" id="A0A6P8PX08"/>
<dbReference type="PROSITE" id="PS50018">
    <property type="entry name" value="RAS_GTPASE_ACTIV_2"/>
    <property type="match status" value="1"/>
</dbReference>
<proteinExistence type="predicted"/>
<dbReference type="Proteomes" id="UP000515159">
    <property type="component" value="Chromosome 16"/>
</dbReference>
<evidence type="ECO:0000313" key="8">
    <source>
        <dbReference type="RefSeq" id="XP_033779353.1"/>
    </source>
</evidence>
<dbReference type="SMART" id="SM00239">
    <property type="entry name" value="C2"/>
    <property type="match status" value="1"/>
</dbReference>
<feature type="region of interest" description="Disordered" evidence="4">
    <location>
        <begin position="926"/>
        <end position="962"/>
    </location>
</feature>
<accession>A0A6P8PX08</accession>
<feature type="region of interest" description="Disordered" evidence="4">
    <location>
        <begin position="140"/>
        <end position="165"/>
    </location>
</feature>
<dbReference type="Gene3D" id="1.10.506.10">
    <property type="entry name" value="GTPase Activation - p120gap, domain 1"/>
    <property type="match status" value="2"/>
</dbReference>
<feature type="coiled-coil region" evidence="3">
    <location>
        <begin position="1063"/>
        <end position="1090"/>
    </location>
</feature>
<dbReference type="CDD" id="cd05136">
    <property type="entry name" value="RasGAP_DAB2IP"/>
    <property type="match status" value="1"/>
</dbReference>
<dbReference type="SMART" id="SM00323">
    <property type="entry name" value="RasGAP"/>
    <property type="match status" value="1"/>
</dbReference>
<dbReference type="InterPro" id="IPR035892">
    <property type="entry name" value="C2_domain_sf"/>
</dbReference>
<dbReference type="OrthoDB" id="5572587at2759"/>
<evidence type="ECO:0000259" key="6">
    <source>
        <dbReference type="PROSITE" id="PS50018"/>
    </source>
</evidence>
<dbReference type="GO" id="GO:0005096">
    <property type="term" value="F:GTPase activator activity"/>
    <property type="evidence" value="ECO:0007669"/>
    <property type="project" value="UniProtKB-KW"/>
</dbReference>
<dbReference type="GeneID" id="117349848"/>
<dbReference type="Pfam" id="PF25321">
    <property type="entry name" value="PH_RASGAP"/>
    <property type="match status" value="1"/>
</dbReference>